<dbReference type="Pfam" id="PF02082">
    <property type="entry name" value="Rrf2"/>
    <property type="match status" value="1"/>
</dbReference>
<dbReference type="Gene3D" id="1.10.10.10">
    <property type="entry name" value="Winged helix-like DNA-binding domain superfamily/Winged helix DNA-binding domain"/>
    <property type="match status" value="1"/>
</dbReference>
<accession>A0A918CNY0</accession>
<gene>
    <name evidence="1" type="ORF">GCM10008957_48980</name>
</gene>
<dbReference type="Proteomes" id="UP000603865">
    <property type="component" value="Unassembled WGS sequence"/>
</dbReference>
<dbReference type="PANTHER" id="PTHR33221">
    <property type="entry name" value="WINGED HELIX-TURN-HELIX TRANSCRIPTIONAL REGULATOR, RRF2 FAMILY"/>
    <property type="match status" value="1"/>
</dbReference>
<name>A0A918CNY0_9DEIO</name>
<dbReference type="InterPro" id="IPR036390">
    <property type="entry name" value="WH_DNA-bd_sf"/>
</dbReference>
<dbReference type="EMBL" id="BMQL01000056">
    <property type="protein sequence ID" value="GGR32729.1"/>
    <property type="molecule type" value="Genomic_DNA"/>
</dbReference>
<reference evidence="1" key="2">
    <citation type="submission" date="2020-09" db="EMBL/GenBank/DDBJ databases">
        <authorList>
            <person name="Sun Q."/>
            <person name="Ohkuma M."/>
        </authorList>
    </citation>
    <scope>NUCLEOTIDE SEQUENCE</scope>
    <source>
        <strain evidence="1">JCM 31311</strain>
    </source>
</reference>
<keyword evidence="2" id="KW-1185">Reference proteome</keyword>
<dbReference type="InterPro" id="IPR000944">
    <property type="entry name" value="Tscrpt_reg_Rrf2"/>
</dbReference>
<comment type="caution">
    <text evidence="1">The sequence shown here is derived from an EMBL/GenBank/DDBJ whole genome shotgun (WGS) entry which is preliminary data.</text>
</comment>
<organism evidence="1 2">
    <name type="scientific">Deinococcus ruber</name>
    <dbReference type="NCBI Taxonomy" id="1848197"/>
    <lineage>
        <taxon>Bacteria</taxon>
        <taxon>Thermotogati</taxon>
        <taxon>Deinococcota</taxon>
        <taxon>Deinococci</taxon>
        <taxon>Deinococcales</taxon>
        <taxon>Deinococcaceae</taxon>
        <taxon>Deinococcus</taxon>
    </lineage>
</organism>
<dbReference type="RefSeq" id="WP_189093150.1">
    <property type="nucleotide sequence ID" value="NZ_BMQL01000056.1"/>
</dbReference>
<dbReference type="AlphaFoldDB" id="A0A918CNY0"/>
<proteinExistence type="predicted"/>
<dbReference type="PROSITE" id="PS51197">
    <property type="entry name" value="HTH_RRF2_2"/>
    <property type="match status" value="1"/>
</dbReference>
<sequence>MNFDRRLSNMLHLLAHLMGATEAVSSERLAAAFNANPVVLRRTLASLRDAGLVTSGKGHGGGWVLACDPSTTTLLDVYRALGAPPLFAFGNRAEHPICLIEQAVNGALDNTMLAAEALITARLQTLTLTALITDAQHRFQLCENPPQENTHAL</sequence>
<dbReference type="GO" id="GO:0005829">
    <property type="term" value="C:cytosol"/>
    <property type="evidence" value="ECO:0007669"/>
    <property type="project" value="TreeGrafter"/>
</dbReference>
<dbReference type="SUPFAM" id="SSF46785">
    <property type="entry name" value="Winged helix' DNA-binding domain"/>
    <property type="match status" value="1"/>
</dbReference>
<dbReference type="PANTHER" id="PTHR33221:SF15">
    <property type="entry name" value="HTH-TYPE TRANSCRIPTIONAL REGULATOR YWGB-RELATED"/>
    <property type="match status" value="1"/>
</dbReference>
<dbReference type="InterPro" id="IPR036388">
    <property type="entry name" value="WH-like_DNA-bd_sf"/>
</dbReference>
<dbReference type="GO" id="GO:0003700">
    <property type="term" value="F:DNA-binding transcription factor activity"/>
    <property type="evidence" value="ECO:0007669"/>
    <property type="project" value="TreeGrafter"/>
</dbReference>
<evidence type="ECO:0000313" key="2">
    <source>
        <dbReference type="Proteomes" id="UP000603865"/>
    </source>
</evidence>
<evidence type="ECO:0000313" key="1">
    <source>
        <dbReference type="EMBL" id="GGR32729.1"/>
    </source>
</evidence>
<reference evidence="1" key="1">
    <citation type="journal article" date="2014" name="Int. J. Syst. Evol. Microbiol.">
        <title>Complete genome sequence of Corynebacterium casei LMG S-19264T (=DSM 44701T), isolated from a smear-ripened cheese.</title>
        <authorList>
            <consortium name="US DOE Joint Genome Institute (JGI-PGF)"/>
            <person name="Walter F."/>
            <person name="Albersmeier A."/>
            <person name="Kalinowski J."/>
            <person name="Ruckert C."/>
        </authorList>
    </citation>
    <scope>NUCLEOTIDE SEQUENCE</scope>
    <source>
        <strain evidence="1">JCM 31311</strain>
    </source>
</reference>
<protein>
    <submittedName>
        <fullName evidence="1">Transcriptional regulator</fullName>
    </submittedName>
</protein>